<evidence type="ECO:0008006" key="5">
    <source>
        <dbReference type="Google" id="ProtNLM"/>
    </source>
</evidence>
<dbReference type="OrthoDB" id="3625784at2"/>
<keyword evidence="2" id="KW-1133">Transmembrane helix</keyword>
<keyword evidence="2" id="KW-0812">Transmembrane</keyword>
<feature type="region of interest" description="Disordered" evidence="1">
    <location>
        <begin position="1"/>
        <end position="39"/>
    </location>
</feature>
<evidence type="ECO:0000313" key="4">
    <source>
        <dbReference type="Proteomes" id="UP000199323"/>
    </source>
</evidence>
<evidence type="ECO:0000256" key="1">
    <source>
        <dbReference type="SAM" id="MobiDB-lite"/>
    </source>
</evidence>
<reference evidence="3 4" key="1">
    <citation type="submission" date="2016-10" db="EMBL/GenBank/DDBJ databases">
        <authorList>
            <person name="de Groot N.N."/>
        </authorList>
    </citation>
    <scope>NUCLEOTIDE SEQUENCE [LARGE SCALE GENOMIC DNA]</scope>
    <source>
        <strain evidence="3 4">CGMCC 4.3510</strain>
    </source>
</reference>
<name>A0A1I2LE32_9ACTN</name>
<feature type="compositionally biased region" description="Basic and acidic residues" evidence="1">
    <location>
        <begin position="13"/>
        <end position="23"/>
    </location>
</feature>
<protein>
    <recommendedName>
        <fullName evidence="5">Sodium:proton antiporter</fullName>
    </recommendedName>
</protein>
<dbReference type="RefSeq" id="WP_093717289.1">
    <property type="nucleotide sequence ID" value="NZ_FONG01000028.1"/>
</dbReference>
<proteinExistence type="predicted"/>
<dbReference type="Proteomes" id="UP000199323">
    <property type="component" value="Unassembled WGS sequence"/>
</dbReference>
<dbReference type="STRING" id="380248.SAMN05216251_12815"/>
<gene>
    <name evidence="3" type="ORF">SAMN05216251_12815</name>
</gene>
<evidence type="ECO:0000313" key="3">
    <source>
        <dbReference type="EMBL" id="SFF76808.1"/>
    </source>
</evidence>
<dbReference type="InterPro" id="IPR046291">
    <property type="entry name" value="DUF6328"/>
</dbReference>
<feature type="transmembrane region" description="Helical" evidence="2">
    <location>
        <begin position="125"/>
        <end position="146"/>
    </location>
</feature>
<feature type="transmembrane region" description="Helical" evidence="2">
    <location>
        <begin position="152"/>
        <end position="172"/>
    </location>
</feature>
<dbReference type="EMBL" id="FONG01000028">
    <property type="protein sequence ID" value="SFF76808.1"/>
    <property type="molecule type" value="Genomic_DNA"/>
</dbReference>
<keyword evidence="4" id="KW-1185">Reference proteome</keyword>
<organism evidence="3 4">
    <name type="scientific">Actinacidiphila alni</name>
    <dbReference type="NCBI Taxonomy" id="380248"/>
    <lineage>
        <taxon>Bacteria</taxon>
        <taxon>Bacillati</taxon>
        <taxon>Actinomycetota</taxon>
        <taxon>Actinomycetes</taxon>
        <taxon>Kitasatosporales</taxon>
        <taxon>Streptomycetaceae</taxon>
        <taxon>Actinacidiphila</taxon>
    </lineage>
</organism>
<dbReference type="Pfam" id="PF19853">
    <property type="entry name" value="DUF6328"/>
    <property type="match status" value="1"/>
</dbReference>
<sequence length="187" mass="20227">MSVPPPASTGPRHRPDPDADDGVHTGLADGLEEENDQERANRRWGEVLQETRVAQMGVQILFGFLLSISFTPHFRQLETFDLTVYVTAVVSGALATGALIAPASIHRILAGQSLKQEIIGVAGRLMVCGMALLALTVACVVLLILHVALDDVVAEIVTGVVALWFVGCWYGLPVWLRRRTARHGQQA</sequence>
<accession>A0A1I2LE32</accession>
<keyword evidence="2" id="KW-0472">Membrane</keyword>
<feature type="transmembrane region" description="Helical" evidence="2">
    <location>
        <begin position="82"/>
        <end position="105"/>
    </location>
</feature>
<dbReference type="AlphaFoldDB" id="A0A1I2LE32"/>
<evidence type="ECO:0000256" key="2">
    <source>
        <dbReference type="SAM" id="Phobius"/>
    </source>
</evidence>